<evidence type="ECO:0008006" key="4">
    <source>
        <dbReference type="Google" id="ProtNLM"/>
    </source>
</evidence>
<evidence type="ECO:0000313" key="3">
    <source>
        <dbReference type="Proteomes" id="UP000442109"/>
    </source>
</evidence>
<dbReference type="RefSeq" id="WP_155587477.1">
    <property type="nucleotide sequence ID" value="NZ_WFKQ01000008.1"/>
</dbReference>
<comment type="caution">
    <text evidence="2">The sequence shown here is derived from an EMBL/GenBank/DDBJ whole genome shotgun (WGS) entry which is preliminary data.</text>
</comment>
<reference evidence="2 3" key="1">
    <citation type="journal article" date="2019" name="PLoS ONE">
        <title>Pup mortality in New Zealand sea lions (Phocarctos hookeri) at Enderby Island, Auckland Islands, 2013-18.</title>
        <authorList>
            <person name="Michael S.A."/>
            <person name="Hayman D.T.S."/>
            <person name="Gray R."/>
            <person name="Zhang J."/>
            <person name="Rogers L."/>
            <person name="Roe W.D."/>
        </authorList>
    </citation>
    <scope>NUCLEOTIDE SEQUENCE [LARGE SCALE GENOMIC DNA]</scope>
    <source>
        <strain evidence="2 3">SM868</strain>
    </source>
</reference>
<proteinExistence type="predicted"/>
<keyword evidence="3" id="KW-1185">Reference proteome</keyword>
<keyword evidence="1" id="KW-0812">Transmembrane</keyword>
<gene>
    <name evidence="2" type="ORF">GB996_09050</name>
</gene>
<dbReference type="OrthoDB" id="6658277at2"/>
<dbReference type="AlphaFoldDB" id="A0A844M2J9"/>
<organism evidence="2 3">
    <name type="scientific">Psychrobacter sanguinis</name>
    <dbReference type="NCBI Taxonomy" id="861445"/>
    <lineage>
        <taxon>Bacteria</taxon>
        <taxon>Pseudomonadati</taxon>
        <taxon>Pseudomonadota</taxon>
        <taxon>Gammaproteobacteria</taxon>
        <taxon>Moraxellales</taxon>
        <taxon>Moraxellaceae</taxon>
        <taxon>Psychrobacter</taxon>
    </lineage>
</organism>
<dbReference type="Proteomes" id="UP000442109">
    <property type="component" value="Unassembled WGS sequence"/>
</dbReference>
<keyword evidence="1" id="KW-0472">Membrane</keyword>
<protein>
    <recommendedName>
        <fullName evidence="4">Type 4 fimbrial biogenesis protein PilX N-terminal domain-containing protein</fullName>
    </recommendedName>
</protein>
<feature type="transmembrane region" description="Helical" evidence="1">
    <location>
        <begin position="16"/>
        <end position="37"/>
    </location>
</feature>
<dbReference type="EMBL" id="WFKQ01000008">
    <property type="protein sequence ID" value="MUG32945.1"/>
    <property type="molecule type" value="Genomic_DNA"/>
</dbReference>
<keyword evidence="1" id="KW-1133">Transmembrane helix</keyword>
<evidence type="ECO:0000256" key="1">
    <source>
        <dbReference type="SAM" id="Phobius"/>
    </source>
</evidence>
<sequence length="297" mass="32623">MTSPVSVFAQSDQQQGAVLVIVLMLVVLLSTASVIALKNSQTSLEVITAAQVNRLLFQASDVPLAHLKTMVDQPDNLAQLMSPQGPMGYLIKQPFIKANQHSWAEYVVCYQPTRYKSWLEGSARHKRVGVQGGIINPQGYCNIANRQMNHYTSDRQLIATQLSFTRPIMAVSESADNTISGAVDGMAIVLDALGSPKPAHHTNPVVQNHGSVTDNTVPQQTLIRVYVTSVMPVFSSTKLKQIDDCLAKSMVVITADDSSHSLQQQESQMACLSRTKTPHDVQVQDYLYIYQTPVNNE</sequence>
<evidence type="ECO:0000313" key="2">
    <source>
        <dbReference type="EMBL" id="MUG32945.1"/>
    </source>
</evidence>
<accession>A0A844M2J9</accession>
<name>A0A844M2J9_9GAMM</name>